<keyword evidence="3" id="KW-1185">Reference proteome</keyword>
<feature type="compositionally biased region" description="Polar residues" evidence="1">
    <location>
        <begin position="120"/>
        <end position="132"/>
    </location>
</feature>
<name>A0A9Q1EWM4_SYNKA</name>
<dbReference type="Proteomes" id="UP001152622">
    <property type="component" value="Chromosome 11"/>
</dbReference>
<dbReference type="AlphaFoldDB" id="A0A9Q1EWM4"/>
<sequence length="132" mass="14395">MRRSAGDVFPFRLIKPELALVRAPYCGRDSLAQMSSLSLISPRNPPLTPGRRGASTSQPQPPSKQQEIAVRSLLMHADSAEGQEFPSAPALHQQPALGVPSMQQQELWRRKGNPRKAGAESTSQPVATSQRM</sequence>
<feature type="region of interest" description="Disordered" evidence="1">
    <location>
        <begin position="36"/>
        <end position="132"/>
    </location>
</feature>
<evidence type="ECO:0000256" key="1">
    <source>
        <dbReference type="SAM" id="MobiDB-lite"/>
    </source>
</evidence>
<evidence type="ECO:0000313" key="3">
    <source>
        <dbReference type="Proteomes" id="UP001152622"/>
    </source>
</evidence>
<organism evidence="2 3">
    <name type="scientific">Synaphobranchus kaupii</name>
    <name type="common">Kaup's arrowtooth eel</name>
    <dbReference type="NCBI Taxonomy" id="118154"/>
    <lineage>
        <taxon>Eukaryota</taxon>
        <taxon>Metazoa</taxon>
        <taxon>Chordata</taxon>
        <taxon>Craniata</taxon>
        <taxon>Vertebrata</taxon>
        <taxon>Euteleostomi</taxon>
        <taxon>Actinopterygii</taxon>
        <taxon>Neopterygii</taxon>
        <taxon>Teleostei</taxon>
        <taxon>Anguilliformes</taxon>
        <taxon>Synaphobranchidae</taxon>
        <taxon>Synaphobranchus</taxon>
    </lineage>
</organism>
<reference evidence="2" key="1">
    <citation type="journal article" date="2023" name="Science">
        <title>Genome structures resolve the early diversification of teleost fishes.</title>
        <authorList>
            <person name="Parey E."/>
            <person name="Louis A."/>
            <person name="Montfort J."/>
            <person name="Bouchez O."/>
            <person name="Roques C."/>
            <person name="Iampietro C."/>
            <person name="Lluch J."/>
            <person name="Castinel A."/>
            <person name="Donnadieu C."/>
            <person name="Desvignes T."/>
            <person name="Floi Bucao C."/>
            <person name="Jouanno E."/>
            <person name="Wen M."/>
            <person name="Mejri S."/>
            <person name="Dirks R."/>
            <person name="Jansen H."/>
            <person name="Henkel C."/>
            <person name="Chen W.J."/>
            <person name="Zahm M."/>
            <person name="Cabau C."/>
            <person name="Klopp C."/>
            <person name="Thompson A.W."/>
            <person name="Robinson-Rechavi M."/>
            <person name="Braasch I."/>
            <person name="Lecointre G."/>
            <person name="Bobe J."/>
            <person name="Postlethwait J.H."/>
            <person name="Berthelot C."/>
            <person name="Roest Crollius H."/>
            <person name="Guiguen Y."/>
        </authorList>
    </citation>
    <scope>NUCLEOTIDE SEQUENCE</scope>
    <source>
        <strain evidence="2">WJC10195</strain>
    </source>
</reference>
<evidence type="ECO:0000313" key="2">
    <source>
        <dbReference type="EMBL" id="KAJ8346364.1"/>
    </source>
</evidence>
<protein>
    <submittedName>
        <fullName evidence="2">Uncharacterized protein</fullName>
    </submittedName>
</protein>
<accession>A0A9Q1EWM4</accession>
<dbReference type="EMBL" id="JAINUF010000011">
    <property type="protein sequence ID" value="KAJ8346364.1"/>
    <property type="molecule type" value="Genomic_DNA"/>
</dbReference>
<feature type="compositionally biased region" description="Low complexity" evidence="1">
    <location>
        <begin position="55"/>
        <end position="66"/>
    </location>
</feature>
<gene>
    <name evidence="2" type="ORF">SKAU_G00277650</name>
</gene>
<comment type="caution">
    <text evidence="2">The sequence shown here is derived from an EMBL/GenBank/DDBJ whole genome shotgun (WGS) entry which is preliminary data.</text>
</comment>
<proteinExistence type="predicted"/>